<evidence type="ECO:0000256" key="2">
    <source>
        <dbReference type="ARBA" id="ARBA00022692"/>
    </source>
</evidence>
<accession>A0A0M5LER5</accession>
<keyword evidence="4 5" id="KW-0472">Membrane</keyword>
<keyword evidence="3 5" id="KW-1133">Transmembrane helix</keyword>
<evidence type="ECO:0000256" key="3">
    <source>
        <dbReference type="ARBA" id="ARBA00022989"/>
    </source>
</evidence>
<evidence type="ECO:0000256" key="1">
    <source>
        <dbReference type="ARBA" id="ARBA00004141"/>
    </source>
</evidence>
<evidence type="ECO:0000256" key="4">
    <source>
        <dbReference type="ARBA" id="ARBA00023136"/>
    </source>
</evidence>
<evidence type="ECO:0000256" key="5">
    <source>
        <dbReference type="SAM" id="Phobius"/>
    </source>
</evidence>
<evidence type="ECO:0000313" key="7">
    <source>
        <dbReference type="Proteomes" id="UP000058020"/>
    </source>
</evidence>
<dbReference type="STRING" id="1705394.SP60_04220"/>
<dbReference type="Proteomes" id="UP000058020">
    <property type="component" value="Chromosome"/>
</dbReference>
<dbReference type="RefSeq" id="WP_053951440.1">
    <property type="nucleotide sequence ID" value="NZ_CP010552.1"/>
</dbReference>
<evidence type="ECO:0000313" key="6">
    <source>
        <dbReference type="EMBL" id="ALE52490.1"/>
    </source>
</evidence>
<feature type="transmembrane region" description="Helical" evidence="5">
    <location>
        <begin position="85"/>
        <end position="109"/>
    </location>
</feature>
<protein>
    <recommendedName>
        <fullName evidence="8">DUF4870 domain-containing protein</fullName>
    </recommendedName>
</protein>
<keyword evidence="2 5" id="KW-0812">Transmembrane</keyword>
<dbReference type="Pfam" id="PF09685">
    <property type="entry name" value="MamF_MmsF"/>
    <property type="match status" value="1"/>
</dbReference>
<keyword evidence="7" id="KW-1185">Reference proteome</keyword>
<dbReference type="InterPro" id="IPR019109">
    <property type="entry name" value="MamF_MmsF"/>
</dbReference>
<name>A0A0M5LER5_9GAMM</name>
<comment type="subcellular location">
    <subcellularLocation>
        <location evidence="1">Membrane</location>
        <topology evidence="1">Multi-pass membrane protein</topology>
    </subcellularLocation>
</comment>
<reference evidence="6 7" key="1">
    <citation type="journal article" date="2015" name="Genome Announc.">
        <title>Genome Sequence of 'Candidatus Thioglobus autotrophica' Strain EF1, a Chemoautotroph from the SUP05 Clade of Marine Gammaproteobacteria.</title>
        <authorList>
            <person name="Shah V."/>
            <person name="Morris R.M."/>
        </authorList>
    </citation>
    <scope>NUCLEOTIDE SEQUENCE [LARGE SCALE GENOMIC DNA]</scope>
    <source>
        <strain evidence="6 7">EF1</strain>
    </source>
</reference>
<dbReference type="AlphaFoldDB" id="A0A0M5LER5"/>
<organism evidence="6 7">
    <name type="scientific">Candidatus Thioglobus autotrophicus</name>
    <dbReference type="NCBI Taxonomy" id="1705394"/>
    <lineage>
        <taxon>Bacteria</taxon>
        <taxon>Pseudomonadati</taxon>
        <taxon>Pseudomonadota</taxon>
        <taxon>Gammaproteobacteria</taxon>
        <taxon>Candidatus Pseudothioglobaceae</taxon>
        <taxon>Candidatus Thioglobus</taxon>
    </lineage>
</organism>
<sequence length="130" mass="14574">MPHSDNKSTALAIRFEVLYLLNLLLLPGIAFLILAWFYRQHKAHPSTLVRSHLQQTFFTSLIGGALIVLVIALLLVFGGFSSSYIWMWIILYFTLAHSTLVVFGALGLAKAMSSQSWRYPIIGLPLPKDN</sequence>
<feature type="transmembrane region" description="Helical" evidence="5">
    <location>
        <begin position="57"/>
        <end position="79"/>
    </location>
</feature>
<dbReference type="OrthoDB" id="8778085at2"/>
<dbReference type="EMBL" id="CP010552">
    <property type="protein sequence ID" value="ALE52490.1"/>
    <property type="molecule type" value="Genomic_DNA"/>
</dbReference>
<evidence type="ECO:0008006" key="8">
    <source>
        <dbReference type="Google" id="ProtNLM"/>
    </source>
</evidence>
<feature type="transmembrane region" description="Helical" evidence="5">
    <location>
        <begin position="17"/>
        <end position="37"/>
    </location>
</feature>
<proteinExistence type="predicted"/>
<gene>
    <name evidence="6" type="ORF">SP60_04220</name>
</gene>
<dbReference type="KEGG" id="tho:SP60_04220"/>